<dbReference type="NCBIfam" id="TIGR00412">
    <property type="entry name" value="redox_disulf_2"/>
    <property type="match status" value="1"/>
</dbReference>
<protein>
    <submittedName>
        <fullName evidence="2">Redox-active disulfide protein 2</fullName>
    </submittedName>
</protein>
<comment type="caution">
    <text evidence="2">The sequence shown here is derived from an EMBL/GenBank/DDBJ whole genome shotgun (WGS) entry which is preliminary data.</text>
</comment>
<dbReference type="Gene3D" id="3.40.30.10">
    <property type="entry name" value="Glutaredoxin"/>
    <property type="match status" value="1"/>
</dbReference>
<dbReference type="EMBL" id="AFHQ01000036">
    <property type="protein sequence ID" value="EGK59445.1"/>
    <property type="molecule type" value="Genomic_DNA"/>
</dbReference>
<dbReference type="STRING" id="888060.HMPREF9081_1626"/>
<dbReference type="InterPro" id="IPR005243">
    <property type="entry name" value="THIRX-like_proc"/>
</dbReference>
<dbReference type="PANTHER" id="PTHR36450">
    <property type="entry name" value="THIOREDOXIN"/>
    <property type="match status" value="1"/>
</dbReference>
<dbReference type="eggNOG" id="COG0526">
    <property type="taxonomic scope" value="Bacteria"/>
</dbReference>
<organism evidence="2 3">
    <name type="scientific">Centipeda periodontii DSM 2778</name>
    <dbReference type="NCBI Taxonomy" id="888060"/>
    <lineage>
        <taxon>Bacteria</taxon>
        <taxon>Bacillati</taxon>
        <taxon>Bacillota</taxon>
        <taxon>Negativicutes</taxon>
        <taxon>Selenomonadales</taxon>
        <taxon>Selenomonadaceae</taxon>
        <taxon>Centipeda</taxon>
    </lineage>
</organism>
<dbReference type="AlphaFoldDB" id="F5RMZ0"/>
<proteinExistence type="predicted"/>
<dbReference type="Proteomes" id="UP000004067">
    <property type="component" value="Unassembled WGS sequence"/>
</dbReference>
<dbReference type="InterPro" id="IPR036249">
    <property type="entry name" value="Thioredoxin-like_sf"/>
</dbReference>
<feature type="domain" description="Thioredoxin-like fold" evidence="1">
    <location>
        <begin position="52"/>
        <end position="125"/>
    </location>
</feature>
<evidence type="ECO:0000313" key="3">
    <source>
        <dbReference type="Proteomes" id="UP000004067"/>
    </source>
</evidence>
<evidence type="ECO:0000313" key="2">
    <source>
        <dbReference type="EMBL" id="EGK59445.1"/>
    </source>
</evidence>
<evidence type="ECO:0000259" key="1">
    <source>
        <dbReference type="Pfam" id="PF13192"/>
    </source>
</evidence>
<dbReference type="HOGENOM" id="CLU_090389_18_0_9"/>
<keyword evidence="3" id="KW-1185">Reference proteome</keyword>
<gene>
    <name evidence="2" type="ORF">HMPREF9081_1626</name>
</gene>
<dbReference type="SUPFAM" id="SSF52833">
    <property type="entry name" value="Thioredoxin-like"/>
    <property type="match status" value="1"/>
</dbReference>
<dbReference type="Pfam" id="PF13192">
    <property type="entry name" value="Thioredoxin_3"/>
    <property type="match status" value="1"/>
</dbReference>
<dbReference type="InterPro" id="IPR012336">
    <property type="entry name" value="Thioredoxin-like_fold"/>
</dbReference>
<reference evidence="2 3" key="1">
    <citation type="submission" date="2011-04" db="EMBL/GenBank/DDBJ databases">
        <authorList>
            <person name="Muzny D."/>
            <person name="Qin X."/>
            <person name="Deng J."/>
            <person name="Jiang H."/>
            <person name="Liu Y."/>
            <person name="Qu J."/>
            <person name="Song X.-Z."/>
            <person name="Zhang L."/>
            <person name="Thornton R."/>
            <person name="Coyle M."/>
            <person name="Francisco L."/>
            <person name="Jackson L."/>
            <person name="Javaid M."/>
            <person name="Korchina V."/>
            <person name="Kovar C."/>
            <person name="Mata R."/>
            <person name="Mathew T."/>
            <person name="Ngo R."/>
            <person name="Nguyen L."/>
            <person name="Nguyen N."/>
            <person name="Okwuonu G."/>
            <person name="Ongeri F."/>
            <person name="Pham C."/>
            <person name="Simmons D."/>
            <person name="Wilczek-Boney K."/>
            <person name="Hale W."/>
            <person name="Jakkamsetti A."/>
            <person name="Pham P."/>
            <person name="Ruth R."/>
            <person name="San Lucas F."/>
            <person name="Warren J."/>
            <person name="Zhang J."/>
            <person name="Zhao Z."/>
            <person name="Zhou C."/>
            <person name="Zhu D."/>
            <person name="Lee S."/>
            <person name="Bess C."/>
            <person name="Blankenburg K."/>
            <person name="Forbes L."/>
            <person name="Fu Q."/>
            <person name="Gubbala S."/>
            <person name="Hirani K."/>
            <person name="Jayaseelan J.C."/>
            <person name="Lara F."/>
            <person name="Munidasa M."/>
            <person name="Palculict T."/>
            <person name="Patil S."/>
            <person name="Pu L.-L."/>
            <person name="Saada N."/>
            <person name="Tang L."/>
            <person name="Weissenberger G."/>
            <person name="Zhu Y."/>
            <person name="Hemphill L."/>
            <person name="Shang Y."/>
            <person name="Youmans B."/>
            <person name="Ayvaz T."/>
            <person name="Ross M."/>
            <person name="Santibanez J."/>
            <person name="Aqrawi P."/>
            <person name="Gross S."/>
            <person name="Joshi V."/>
            <person name="Fowler G."/>
            <person name="Nazareth L."/>
            <person name="Reid J."/>
            <person name="Worley K."/>
            <person name="Petrosino J."/>
            <person name="Highlander S."/>
            <person name="Gibbs R."/>
        </authorList>
    </citation>
    <scope>NUCLEOTIDE SEQUENCE [LARGE SCALE GENOMIC DNA]</scope>
    <source>
        <strain evidence="2 3">DSM 2778</strain>
    </source>
</reference>
<accession>F5RMZ0</accession>
<name>F5RMZ0_9FIRM</name>
<dbReference type="PANTHER" id="PTHR36450:SF1">
    <property type="entry name" value="THIOREDOXIN"/>
    <property type="match status" value="1"/>
</dbReference>
<sequence length="128" mass="14062">MEVFIMSLFNRKNKEEKTPACACNAGCPTSEATEIKLEKECYGKTVDGICCIKVLGSGCKSCRALLEATQEAVHSMGLTIEIEYVTDMEKIMQYGVMSMPALVVNEQVASMGKVLKSKEVETLLKKLI</sequence>